<organism evidence="2 3">
    <name type="scientific">Mesobaculum littorinae</name>
    <dbReference type="NCBI Taxonomy" id="2486419"/>
    <lineage>
        <taxon>Bacteria</taxon>
        <taxon>Pseudomonadati</taxon>
        <taxon>Pseudomonadota</taxon>
        <taxon>Alphaproteobacteria</taxon>
        <taxon>Rhodobacterales</taxon>
        <taxon>Roseobacteraceae</taxon>
        <taxon>Mesobaculum</taxon>
    </lineage>
</organism>
<evidence type="ECO:0000313" key="3">
    <source>
        <dbReference type="Proteomes" id="UP000285908"/>
    </source>
</evidence>
<protein>
    <submittedName>
        <fullName evidence="2">Uncharacterized protein</fullName>
    </submittedName>
</protein>
<evidence type="ECO:0000313" key="2">
    <source>
        <dbReference type="EMBL" id="RVV99679.1"/>
    </source>
</evidence>
<comment type="caution">
    <text evidence="2">The sequence shown here is derived from an EMBL/GenBank/DDBJ whole genome shotgun (WGS) entry which is preliminary data.</text>
</comment>
<proteinExistence type="predicted"/>
<feature type="region of interest" description="Disordered" evidence="1">
    <location>
        <begin position="1"/>
        <end position="30"/>
    </location>
</feature>
<gene>
    <name evidence="2" type="ORF">EKE94_03070</name>
</gene>
<dbReference type="RefSeq" id="WP_127905122.1">
    <property type="nucleotide sequence ID" value="NZ_RQXX01000001.1"/>
</dbReference>
<reference evidence="2 3" key="1">
    <citation type="submission" date="2018-11" db="EMBL/GenBank/DDBJ databases">
        <title>Mesobaculum littorinae gen. nov., sp. nov., isolated from Littorina scabra that represents a novel genus of the order Rhodobacteraceae.</title>
        <authorList>
            <person name="Li F."/>
        </authorList>
    </citation>
    <scope>NUCLEOTIDE SEQUENCE [LARGE SCALE GENOMIC DNA]</scope>
    <source>
        <strain evidence="2 3">M0103</strain>
    </source>
</reference>
<evidence type="ECO:0000256" key="1">
    <source>
        <dbReference type="SAM" id="MobiDB-lite"/>
    </source>
</evidence>
<name>A0A438ALY3_9RHOB</name>
<dbReference type="Proteomes" id="UP000285908">
    <property type="component" value="Unassembled WGS sequence"/>
</dbReference>
<accession>A0A438ALY3</accession>
<dbReference type="EMBL" id="RQXX01000001">
    <property type="protein sequence ID" value="RVV99679.1"/>
    <property type="molecule type" value="Genomic_DNA"/>
</dbReference>
<dbReference type="AlphaFoldDB" id="A0A438ALY3"/>
<sequence>MAEDDTPQRFRVIPGGPAGDEKPKPKPYRTRKRGAAQLLTCWQCELDTGVSGATTMEVKQGRMVRDGKPEGGSRAIICVDCLAMGKVTHLLG</sequence>
<keyword evidence="3" id="KW-1185">Reference proteome</keyword>